<dbReference type="AlphaFoldDB" id="A0A1F6DX51"/>
<feature type="region of interest" description="Disordered" evidence="1">
    <location>
        <begin position="413"/>
        <end position="443"/>
    </location>
</feature>
<feature type="compositionally biased region" description="Polar residues" evidence="1">
    <location>
        <begin position="267"/>
        <end position="282"/>
    </location>
</feature>
<feature type="compositionally biased region" description="Low complexity" evidence="1">
    <location>
        <begin position="630"/>
        <end position="646"/>
    </location>
</feature>
<feature type="compositionally biased region" description="Polar residues" evidence="1">
    <location>
        <begin position="185"/>
        <end position="218"/>
    </location>
</feature>
<feature type="compositionally biased region" description="Low complexity" evidence="1">
    <location>
        <begin position="247"/>
        <end position="261"/>
    </location>
</feature>
<feature type="region of interest" description="Disordered" evidence="1">
    <location>
        <begin position="457"/>
        <end position="476"/>
    </location>
</feature>
<gene>
    <name evidence="2" type="ORF">A3D71_01900</name>
</gene>
<evidence type="ECO:0000313" key="3">
    <source>
        <dbReference type="Proteomes" id="UP000177652"/>
    </source>
</evidence>
<evidence type="ECO:0000313" key="2">
    <source>
        <dbReference type="EMBL" id="OGG65572.1"/>
    </source>
</evidence>
<sequence>MADKWVGVFTLAVLIGFVSYIESSSLLSRELAVNAPAMLAQVAGAVTASAEANKLCAPPSPDEVYMYTENKAQWYPAKVSVGFKETVSNGVYSGENIMKTNLYHKSCSEKDEKARIYIISHCRAQGQCHADRYQGEDGTMHDITGGATAPKPDCGFSLVGCAGAGEVTQPTTPPAATPGAAPATSNPLPSGTNDQAQIGGTAPSVTTPATTGGRSPSTADKIASYTSPSGGGTQPTSGATPPGGGYTQPTTQTSPSYSNPSGPAYTGQPQSLNPSYSPTSQGGLFAGNYPNYNPLTQSYNPSSFTGQYSAPIYKGTSQKQSGNKIFSAVTSFISGFLSVQSPPAGTPYQSPEAVSSPKIYNAYLPGKVQQGPGSVTYVIVNPASQQPNSAPTNPTAQPDINEINRRIIALGKEGRRTQQLSDLQGTDTSDPATAGTNGLPQSGYSVTTVSLEDAFRGPRGAKATPEPAVEDPQSTSSLKWEGTRVVVTGIPVDISALIASYTNGWLPNTNTSFRAQIALAQAQSDYESAMAQIAALQEAQTFGLCDETCASSLTSLQSEIPIRKTNINTLRDTVQKKEAAQLELPAPATQISRTVENFVRSQNPGTDAPAVALSREILDSIAVPRGADEASPARAPSPASVQAPRSPESPAPAVSVASQEENTPASSEVRGESTVLNVISKVWNALKSWFVPRATKPAPQKYCSLFSRIFGGCK</sequence>
<feature type="compositionally biased region" description="Polar residues" evidence="1">
    <location>
        <begin position="417"/>
        <end position="443"/>
    </location>
</feature>
<dbReference type="EMBL" id="MFLK01000041">
    <property type="protein sequence ID" value="OGG65572.1"/>
    <property type="molecule type" value="Genomic_DNA"/>
</dbReference>
<accession>A0A1F6DX51</accession>
<feature type="region of interest" description="Disordered" evidence="1">
    <location>
        <begin position="165"/>
        <end position="282"/>
    </location>
</feature>
<proteinExistence type="predicted"/>
<name>A0A1F6DX51_9BACT</name>
<reference evidence="2 3" key="1">
    <citation type="journal article" date="2016" name="Nat. Commun.">
        <title>Thousands of microbial genomes shed light on interconnected biogeochemical processes in an aquifer system.</title>
        <authorList>
            <person name="Anantharaman K."/>
            <person name="Brown C.T."/>
            <person name="Hug L.A."/>
            <person name="Sharon I."/>
            <person name="Castelle C.J."/>
            <person name="Probst A.J."/>
            <person name="Thomas B.C."/>
            <person name="Singh A."/>
            <person name="Wilkins M.J."/>
            <person name="Karaoz U."/>
            <person name="Brodie E.L."/>
            <person name="Williams K.H."/>
            <person name="Hubbard S.S."/>
            <person name="Banfield J.F."/>
        </authorList>
    </citation>
    <scope>NUCLEOTIDE SEQUENCE [LARGE SCALE GENOMIC DNA]</scope>
</reference>
<evidence type="ECO:0000256" key="1">
    <source>
        <dbReference type="SAM" id="MobiDB-lite"/>
    </source>
</evidence>
<feature type="compositionally biased region" description="Polar residues" evidence="1">
    <location>
        <begin position="656"/>
        <end position="666"/>
    </location>
</feature>
<comment type="caution">
    <text evidence="2">The sequence shown here is derived from an EMBL/GenBank/DDBJ whole genome shotgun (WGS) entry which is preliminary data.</text>
</comment>
<feature type="region of interest" description="Disordered" evidence="1">
    <location>
        <begin position="626"/>
        <end position="671"/>
    </location>
</feature>
<dbReference type="Proteomes" id="UP000177652">
    <property type="component" value="Unassembled WGS sequence"/>
</dbReference>
<feature type="compositionally biased region" description="Low complexity" evidence="1">
    <location>
        <begin position="224"/>
        <end position="240"/>
    </location>
</feature>
<protein>
    <submittedName>
        <fullName evidence="2">Uncharacterized protein</fullName>
    </submittedName>
</protein>
<organism evidence="2 3">
    <name type="scientific">Candidatus Kaiserbacteria bacterium RIFCSPHIGHO2_02_FULL_55_20</name>
    <dbReference type="NCBI Taxonomy" id="1798497"/>
    <lineage>
        <taxon>Bacteria</taxon>
        <taxon>Candidatus Kaiseribacteriota</taxon>
    </lineage>
</organism>